<feature type="transmembrane region" description="Helical" evidence="9">
    <location>
        <begin position="374"/>
        <end position="394"/>
    </location>
</feature>
<evidence type="ECO:0000256" key="8">
    <source>
        <dbReference type="SAM" id="MobiDB-lite"/>
    </source>
</evidence>
<evidence type="ECO:0000256" key="9">
    <source>
        <dbReference type="SAM" id="Phobius"/>
    </source>
</evidence>
<comment type="subcellular location">
    <subcellularLocation>
        <location evidence="1">Cell inner membrane</location>
        <topology evidence="1">Multi-pass membrane protein</topology>
    </subcellularLocation>
</comment>
<reference evidence="12" key="1">
    <citation type="journal article" date="2019" name="Int. J. Syst. Evol. Microbiol.">
        <title>The Global Catalogue of Microorganisms (GCM) 10K type strain sequencing project: providing services to taxonomists for standard genome sequencing and annotation.</title>
        <authorList>
            <consortium name="The Broad Institute Genomics Platform"/>
            <consortium name="The Broad Institute Genome Sequencing Center for Infectious Disease"/>
            <person name="Wu L."/>
            <person name="Ma J."/>
        </authorList>
    </citation>
    <scope>NUCLEOTIDE SEQUENCE [LARGE SCALE GENOMIC DNA]</scope>
    <source>
        <strain evidence="12">CCUG 57263</strain>
    </source>
</reference>
<dbReference type="SUPFAM" id="SSF103473">
    <property type="entry name" value="MFS general substrate transporter"/>
    <property type="match status" value="1"/>
</dbReference>
<keyword evidence="6 9" id="KW-1133">Transmembrane helix</keyword>
<keyword evidence="3" id="KW-1003">Cell membrane</keyword>
<evidence type="ECO:0000256" key="6">
    <source>
        <dbReference type="ARBA" id="ARBA00022989"/>
    </source>
</evidence>
<evidence type="ECO:0000313" key="12">
    <source>
        <dbReference type="Proteomes" id="UP001597120"/>
    </source>
</evidence>
<dbReference type="PANTHER" id="PTHR23522:SF10">
    <property type="entry name" value="3-PHENYLPROPIONIC ACID TRANSPORTER-RELATED"/>
    <property type="match status" value="1"/>
</dbReference>
<dbReference type="PIRSF" id="PIRSF004925">
    <property type="entry name" value="HcaT"/>
    <property type="match status" value="1"/>
</dbReference>
<sequence length="400" mass="43826">MSEPDITPSPAAKHRPTGATAGSDAVLKSFTFLFFMTMSIIVSVFPIYFDYKGYSKLQIGMLYSIGPTVGIAANLFWGVLSDRLQTIKKVMITVLAGQLIALLIMFQVDTFTVMFIVMTAYYFFQTPMNGLIDSQTLLVASKTGKSYASYRIWGSLGFSFASLFFGMALSGLGIQSVTFLTLGTVIISFGLAFLLKDSRAGARKADFSGVRSILFSKQLLWFFLLILLLAIPAKANDGFLALYMIGLGANETIIGYSWMISALSEIPVMFLLSKYGHRFKELPLLGFAGLIYGIRFLLMASVQNPYWIIAIQAMHCLSFGIFFITAIRYITQLVPDEFRASGQAMFNVVWGGMAGLAGGAIGGQLFDLWGGDTVYLFASITAFIASAGFFLTHISRKFSV</sequence>
<dbReference type="RefSeq" id="WP_144931933.1">
    <property type="nucleotide sequence ID" value="NZ_JBHTIU010000039.1"/>
</dbReference>
<evidence type="ECO:0000256" key="4">
    <source>
        <dbReference type="ARBA" id="ARBA00022519"/>
    </source>
</evidence>
<feature type="transmembrane region" description="Helical" evidence="9">
    <location>
        <begin position="177"/>
        <end position="195"/>
    </location>
</feature>
<keyword evidence="5 9" id="KW-0812">Transmembrane</keyword>
<keyword evidence="4" id="KW-0997">Cell inner membrane</keyword>
<evidence type="ECO:0000256" key="5">
    <source>
        <dbReference type="ARBA" id="ARBA00022692"/>
    </source>
</evidence>
<evidence type="ECO:0000256" key="7">
    <source>
        <dbReference type="ARBA" id="ARBA00023136"/>
    </source>
</evidence>
<evidence type="ECO:0000256" key="1">
    <source>
        <dbReference type="ARBA" id="ARBA00004429"/>
    </source>
</evidence>
<dbReference type="InterPro" id="IPR024989">
    <property type="entry name" value="MFS_assoc_dom"/>
</dbReference>
<evidence type="ECO:0000313" key="11">
    <source>
        <dbReference type="EMBL" id="MFD0870041.1"/>
    </source>
</evidence>
<evidence type="ECO:0000256" key="3">
    <source>
        <dbReference type="ARBA" id="ARBA00022475"/>
    </source>
</evidence>
<feature type="transmembrane region" description="Helical" evidence="9">
    <location>
        <begin position="306"/>
        <end position="330"/>
    </location>
</feature>
<name>A0ABW3DAQ9_9BACL</name>
<accession>A0ABW3DAQ9</accession>
<comment type="caution">
    <text evidence="11">The sequence shown here is derived from an EMBL/GenBank/DDBJ whole genome shotgun (WGS) entry which is preliminary data.</text>
</comment>
<feature type="transmembrane region" description="Helical" evidence="9">
    <location>
        <begin position="215"/>
        <end position="233"/>
    </location>
</feature>
<proteinExistence type="predicted"/>
<feature type="domain" description="Major facilitator superfamily associated" evidence="10">
    <location>
        <begin position="27"/>
        <end position="376"/>
    </location>
</feature>
<dbReference type="InterPro" id="IPR026032">
    <property type="entry name" value="HcaT-like"/>
</dbReference>
<gene>
    <name evidence="11" type="ORF">ACFQ03_12845</name>
</gene>
<feature type="transmembrane region" description="Helical" evidence="9">
    <location>
        <begin position="61"/>
        <end position="80"/>
    </location>
</feature>
<keyword evidence="7 9" id="KW-0472">Membrane</keyword>
<dbReference type="PANTHER" id="PTHR23522">
    <property type="entry name" value="BLL5896 PROTEIN"/>
    <property type="match status" value="1"/>
</dbReference>
<dbReference type="Pfam" id="PF12832">
    <property type="entry name" value="MFS_1_like"/>
    <property type="match status" value="1"/>
</dbReference>
<feature type="transmembrane region" description="Helical" evidence="9">
    <location>
        <begin position="30"/>
        <end position="49"/>
    </location>
</feature>
<evidence type="ECO:0000256" key="2">
    <source>
        <dbReference type="ARBA" id="ARBA00022448"/>
    </source>
</evidence>
<evidence type="ECO:0000259" key="10">
    <source>
        <dbReference type="Pfam" id="PF12832"/>
    </source>
</evidence>
<dbReference type="Proteomes" id="UP001597120">
    <property type="component" value="Unassembled WGS sequence"/>
</dbReference>
<dbReference type="InterPro" id="IPR036259">
    <property type="entry name" value="MFS_trans_sf"/>
</dbReference>
<dbReference type="EMBL" id="JBHTIU010000039">
    <property type="protein sequence ID" value="MFD0870041.1"/>
    <property type="molecule type" value="Genomic_DNA"/>
</dbReference>
<keyword evidence="12" id="KW-1185">Reference proteome</keyword>
<protein>
    <submittedName>
        <fullName evidence="11">MFS transporter</fullName>
    </submittedName>
</protein>
<feature type="transmembrane region" description="Helical" evidence="9">
    <location>
        <begin position="100"/>
        <end position="124"/>
    </location>
</feature>
<organism evidence="11 12">
    <name type="scientific">Paenibacillus residui</name>
    <dbReference type="NCBI Taxonomy" id="629724"/>
    <lineage>
        <taxon>Bacteria</taxon>
        <taxon>Bacillati</taxon>
        <taxon>Bacillota</taxon>
        <taxon>Bacilli</taxon>
        <taxon>Bacillales</taxon>
        <taxon>Paenibacillaceae</taxon>
        <taxon>Paenibacillus</taxon>
    </lineage>
</organism>
<dbReference type="Gene3D" id="1.20.1250.20">
    <property type="entry name" value="MFS general substrate transporter like domains"/>
    <property type="match status" value="2"/>
</dbReference>
<feature type="transmembrane region" description="Helical" evidence="9">
    <location>
        <begin position="342"/>
        <end position="362"/>
    </location>
</feature>
<keyword evidence="2" id="KW-0813">Transport</keyword>
<feature type="region of interest" description="Disordered" evidence="8">
    <location>
        <begin position="1"/>
        <end position="20"/>
    </location>
</feature>
<feature type="transmembrane region" description="Helical" evidence="9">
    <location>
        <begin position="284"/>
        <end position="300"/>
    </location>
</feature>